<evidence type="ECO:0000256" key="2">
    <source>
        <dbReference type="ARBA" id="ARBA00022801"/>
    </source>
</evidence>
<gene>
    <name evidence="3" type="ORF">UFOPK2852_00740</name>
</gene>
<proteinExistence type="inferred from homology"/>
<protein>
    <submittedName>
        <fullName evidence="3">Unannotated protein</fullName>
    </submittedName>
</protein>
<dbReference type="AlphaFoldDB" id="A0A6J6ULZ1"/>
<reference evidence="3" key="1">
    <citation type="submission" date="2020-05" db="EMBL/GenBank/DDBJ databases">
        <authorList>
            <person name="Chiriac C."/>
            <person name="Salcher M."/>
            <person name="Ghai R."/>
            <person name="Kavagutti S V."/>
        </authorList>
    </citation>
    <scope>NUCLEOTIDE SEQUENCE</scope>
</reference>
<dbReference type="PANTHER" id="PTHR30023:SF0">
    <property type="entry name" value="PENICILLIN-SENSITIVE CARBOXYPEPTIDASE A"/>
    <property type="match status" value="1"/>
</dbReference>
<dbReference type="InterPro" id="IPR012338">
    <property type="entry name" value="Beta-lactam/transpept-like"/>
</dbReference>
<sequence length="372" mass="40134">MLNKVTAALLTLSLLIINSAPANALTVPNSFKNLASASVLAKPGILVIDPISQAEIYASQADVPRAPASVLKLISSVTAISAYGSDKVFKTSISSTEDPNTYVLLGEYDPWLTTSSHEARRLNRALSTNLISSIGSSTSDFSDVTIEFNGLYEKDIINLRAFYGKKIKFKRVTKSEIAKHGVLNPLTEVNSPTLGEIIGFTLLWSDNTLADRLARNAAGELGYTRDSNGMNSAFQKVLKDLDVNSTGLKVKDGSGLSHGNRVSARTVAELLWKIRVEPKFQAIYDGLPVAGKSGTLKTRFKKSGKSAKGLVKAKTGWINTSVSLAGYVEVEHNEYVFAVIANHVNPSERSRDLARKTIDKMLATVAKTAAEE</sequence>
<dbReference type="EMBL" id="CAEZZJ010000083">
    <property type="protein sequence ID" value="CAB4760254.1"/>
    <property type="molecule type" value="Genomic_DNA"/>
</dbReference>
<comment type="similarity">
    <text evidence="1">Belongs to the peptidase S13 family.</text>
</comment>
<dbReference type="SUPFAM" id="SSF56601">
    <property type="entry name" value="beta-lactamase/transpeptidase-like"/>
    <property type="match status" value="1"/>
</dbReference>
<dbReference type="GO" id="GO:0000270">
    <property type="term" value="P:peptidoglycan metabolic process"/>
    <property type="evidence" value="ECO:0007669"/>
    <property type="project" value="TreeGrafter"/>
</dbReference>
<accession>A0A6J6ULZ1</accession>
<dbReference type="Gene3D" id="3.40.710.10">
    <property type="entry name" value="DD-peptidase/beta-lactamase superfamily"/>
    <property type="match status" value="2"/>
</dbReference>
<dbReference type="PRINTS" id="PR00922">
    <property type="entry name" value="DADACBPTASE3"/>
</dbReference>
<dbReference type="Pfam" id="PF02113">
    <property type="entry name" value="Peptidase_S13"/>
    <property type="match status" value="2"/>
</dbReference>
<dbReference type="InterPro" id="IPR000667">
    <property type="entry name" value="Peptidase_S13"/>
</dbReference>
<keyword evidence="2" id="KW-0378">Hydrolase</keyword>
<dbReference type="PANTHER" id="PTHR30023">
    <property type="entry name" value="D-ALANYL-D-ALANINE CARBOXYPEPTIDASE"/>
    <property type="match status" value="1"/>
</dbReference>
<dbReference type="GO" id="GO:0006508">
    <property type="term" value="P:proteolysis"/>
    <property type="evidence" value="ECO:0007669"/>
    <property type="project" value="InterPro"/>
</dbReference>
<evidence type="ECO:0000313" key="3">
    <source>
        <dbReference type="EMBL" id="CAB4760254.1"/>
    </source>
</evidence>
<evidence type="ECO:0000256" key="1">
    <source>
        <dbReference type="ARBA" id="ARBA00006096"/>
    </source>
</evidence>
<dbReference type="GO" id="GO:0004185">
    <property type="term" value="F:serine-type carboxypeptidase activity"/>
    <property type="evidence" value="ECO:0007669"/>
    <property type="project" value="InterPro"/>
</dbReference>
<name>A0A6J6ULZ1_9ZZZZ</name>
<organism evidence="3">
    <name type="scientific">freshwater metagenome</name>
    <dbReference type="NCBI Taxonomy" id="449393"/>
    <lineage>
        <taxon>unclassified sequences</taxon>
        <taxon>metagenomes</taxon>
        <taxon>ecological metagenomes</taxon>
    </lineage>
</organism>